<dbReference type="Gene3D" id="3.30.450.150">
    <property type="entry name" value="Haem-degrading domain"/>
    <property type="match status" value="1"/>
</dbReference>
<evidence type="ECO:0008006" key="3">
    <source>
        <dbReference type="Google" id="ProtNLM"/>
    </source>
</evidence>
<evidence type="ECO:0000313" key="2">
    <source>
        <dbReference type="Proteomes" id="UP000182938"/>
    </source>
</evidence>
<dbReference type="PANTHER" id="PTHR34309">
    <property type="entry name" value="SLR1406 PROTEIN"/>
    <property type="match status" value="1"/>
</dbReference>
<dbReference type="Proteomes" id="UP000182938">
    <property type="component" value="Chromosome"/>
</dbReference>
<dbReference type="KEGG" id="jte:ASJ30_00045"/>
<dbReference type="InterPro" id="IPR052517">
    <property type="entry name" value="GlcG_carb_metab_protein"/>
</dbReference>
<dbReference type="PANTHER" id="PTHR34309:SF1">
    <property type="entry name" value="PROTEIN GLCG"/>
    <property type="match status" value="1"/>
</dbReference>
<organism evidence="1 2">
    <name type="scientific">Janibacter indicus</name>
    <dbReference type="NCBI Taxonomy" id="857417"/>
    <lineage>
        <taxon>Bacteria</taxon>
        <taxon>Bacillati</taxon>
        <taxon>Actinomycetota</taxon>
        <taxon>Actinomycetes</taxon>
        <taxon>Micrococcales</taxon>
        <taxon>Intrasporangiaceae</taxon>
        <taxon>Janibacter</taxon>
    </lineage>
</organism>
<protein>
    <recommendedName>
        <fullName evidence="3">Heme-binding protein</fullName>
    </recommendedName>
</protein>
<dbReference type="AlphaFoldDB" id="A0A1L3MCL3"/>
<evidence type="ECO:0000313" key="1">
    <source>
        <dbReference type="EMBL" id="APH00119.1"/>
    </source>
</evidence>
<sequence>MGEHTRGSAVLTLEGAEAALAAALAYAREHDLRMNVAVVDPGGTLLAFARMDGAFAASGEIAIDKARTVVRFGGAPTSGLYEALAGEDAVIRGIGNRPGVAAFGGGVPVRVDGELVGAVGASGGSAGEDEQVAAAGAVAITGT</sequence>
<dbReference type="RefSeq" id="WP_072623299.1">
    <property type="nucleotide sequence ID" value="NZ_CP013290.1"/>
</dbReference>
<reference evidence="1 2" key="1">
    <citation type="submission" date="2015-11" db="EMBL/GenBank/DDBJ databases">
        <authorList>
            <person name="Zhang Y."/>
            <person name="Guo Z."/>
        </authorList>
    </citation>
    <scope>NUCLEOTIDE SEQUENCE [LARGE SCALE GENOMIC DNA]</scope>
    <source>
        <strain evidence="1 2">YFY001</strain>
    </source>
</reference>
<keyword evidence="2" id="KW-1185">Reference proteome</keyword>
<name>A0A1L3MCL3_9MICO</name>
<dbReference type="InterPro" id="IPR038084">
    <property type="entry name" value="PduO/GlcC-like_sf"/>
</dbReference>
<dbReference type="SUPFAM" id="SSF143744">
    <property type="entry name" value="GlcG-like"/>
    <property type="match status" value="1"/>
</dbReference>
<proteinExistence type="predicted"/>
<accession>A0A1L3MCL3</accession>
<gene>
    <name evidence="1" type="ORF">ASJ30_00045</name>
</gene>
<dbReference type="Pfam" id="PF03928">
    <property type="entry name" value="HbpS-like"/>
    <property type="match status" value="1"/>
</dbReference>
<dbReference type="InterPro" id="IPR005624">
    <property type="entry name" value="PduO/GlcC-like"/>
</dbReference>
<dbReference type="EMBL" id="CP013290">
    <property type="protein sequence ID" value="APH00119.1"/>
    <property type="molecule type" value="Genomic_DNA"/>
</dbReference>